<reference evidence="2 4" key="1">
    <citation type="submission" date="2016-11" db="EMBL/GenBank/DDBJ databases">
        <authorList>
            <person name="Jaros S."/>
            <person name="Januszkiewicz K."/>
            <person name="Wedrychowicz H."/>
        </authorList>
    </citation>
    <scope>NUCLEOTIDE SEQUENCE [LARGE SCALE GENOMIC DNA]</scope>
    <source>
        <strain evidence="2 4">DSM 784</strain>
    </source>
</reference>
<dbReference type="STRING" id="1004.SAMN05661012_06016"/>
<name>A0A1K1SRU4_9BACT</name>
<organism evidence="2 4">
    <name type="scientific">Chitinophaga sancti</name>
    <dbReference type="NCBI Taxonomy" id="1004"/>
    <lineage>
        <taxon>Bacteria</taxon>
        <taxon>Pseudomonadati</taxon>
        <taxon>Bacteroidota</taxon>
        <taxon>Chitinophagia</taxon>
        <taxon>Chitinophagales</taxon>
        <taxon>Chitinophagaceae</taxon>
        <taxon>Chitinophaga</taxon>
    </lineage>
</organism>
<feature type="transmembrane region" description="Helical" evidence="1">
    <location>
        <begin position="73"/>
        <end position="92"/>
    </location>
</feature>
<protein>
    <submittedName>
        <fullName evidence="2">Uncharacterized protein</fullName>
    </submittedName>
</protein>
<keyword evidence="5" id="KW-1185">Reference proteome</keyword>
<gene>
    <name evidence="2" type="ORF">SAMN05661012_06016</name>
    <name evidence="3" type="ORF">SR876_29590</name>
</gene>
<evidence type="ECO:0000313" key="2">
    <source>
        <dbReference type="EMBL" id="SFW87018.1"/>
    </source>
</evidence>
<evidence type="ECO:0000313" key="5">
    <source>
        <dbReference type="Proteomes" id="UP001326715"/>
    </source>
</evidence>
<reference evidence="3 5" key="2">
    <citation type="submission" date="2023-11" db="EMBL/GenBank/DDBJ databases">
        <title>MicrobeMod: A computational toolkit for identifying prokaryotic methylation and restriction-modification with nanopore sequencing.</title>
        <authorList>
            <person name="Crits-Christoph A."/>
            <person name="Kang S.C."/>
            <person name="Lee H."/>
            <person name="Ostrov N."/>
        </authorList>
    </citation>
    <scope>NUCLEOTIDE SEQUENCE [LARGE SCALE GENOMIC DNA]</scope>
    <source>
        <strain evidence="3 5">ATCC 23090</strain>
    </source>
</reference>
<dbReference type="Proteomes" id="UP001326715">
    <property type="component" value="Chromosome"/>
</dbReference>
<dbReference type="Proteomes" id="UP000183788">
    <property type="component" value="Unassembled WGS sequence"/>
</dbReference>
<dbReference type="OrthoDB" id="673062at2"/>
<keyword evidence="1" id="KW-1133">Transmembrane helix</keyword>
<dbReference type="RefSeq" id="WP_072365547.1">
    <property type="nucleotide sequence ID" value="NZ_CP139972.1"/>
</dbReference>
<proteinExistence type="predicted"/>
<dbReference type="AlphaFoldDB" id="A0A1K1SRU4"/>
<sequence>MNIEQIKQELLQLKGLKEKEYALGPASKYAYYNPAPKDKDGNVAIGRPFPLVWLLQTIFSVAGVPLILNQYLVPWQCMAISGAVLIVNIILYKFSPKPQRLVVNKNGFTIDDQNYLWDDYVGLYLFYYEYRAEPKVRYAEIVLIKADDTYILVDISRALNGFNYSKIATPLRDFQPAHYKTLR</sequence>
<feature type="transmembrane region" description="Helical" evidence="1">
    <location>
        <begin position="49"/>
        <end position="67"/>
    </location>
</feature>
<evidence type="ECO:0000313" key="3">
    <source>
        <dbReference type="EMBL" id="WQG89087.1"/>
    </source>
</evidence>
<keyword evidence="1" id="KW-0472">Membrane</keyword>
<keyword evidence="1" id="KW-0812">Transmembrane</keyword>
<dbReference type="EMBL" id="CP140154">
    <property type="protein sequence ID" value="WQG89087.1"/>
    <property type="molecule type" value="Genomic_DNA"/>
</dbReference>
<evidence type="ECO:0000313" key="4">
    <source>
        <dbReference type="Proteomes" id="UP000183788"/>
    </source>
</evidence>
<accession>A0A1K1SRU4</accession>
<evidence type="ECO:0000256" key="1">
    <source>
        <dbReference type="SAM" id="Phobius"/>
    </source>
</evidence>
<dbReference type="EMBL" id="FPIZ01000030">
    <property type="protein sequence ID" value="SFW87018.1"/>
    <property type="molecule type" value="Genomic_DNA"/>
</dbReference>